<dbReference type="RefSeq" id="WP_303550467.1">
    <property type="nucleotide sequence ID" value="NZ_JAUOPG010000006.1"/>
</dbReference>
<keyword evidence="3" id="KW-1003">Cell membrane</keyword>
<name>A0AAW7XI87_9GAMM</name>
<dbReference type="InterPro" id="IPR003400">
    <property type="entry name" value="ExbD"/>
</dbReference>
<evidence type="ECO:0000256" key="5">
    <source>
        <dbReference type="ARBA" id="ARBA00022989"/>
    </source>
</evidence>
<keyword evidence="7" id="KW-0653">Protein transport</keyword>
<evidence type="ECO:0000256" key="6">
    <source>
        <dbReference type="ARBA" id="ARBA00023136"/>
    </source>
</evidence>
<sequence length="143" mass="15792">MKFQRQRREEVNVNLTPLIDVVFLLLIFFMVSTTFTKETHLEVDLPEAAEATQLEEQPQTVDIIISAEGTFSVNGQPLINTQAETLRIAILKVLGDQASLDQKPPLIVTADAKTPHQFVVTAMDVAGQLGFDKLSITTQQAAE</sequence>
<evidence type="ECO:0000256" key="3">
    <source>
        <dbReference type="ARBA" id="ARBA00022475"/>
    </source>
</evidence>
<dbReference type="GO" id="GO:0015031">
    <property type="term" value="P:protein transport"/>
    <property type="evidence" value="ECO:0007669"/>
    <property type="project" value="UniProtKB-KW"/>
</dbReference>
<organism evidence="9 10">
    <name type="scientific">Neptunomonas phycophila</name>
    <dbReference type="NCBI Taxonomy" id="1572645"/>
    <lineage>
        <taxon>Bacteria</taxon>
        <taxon>Pseudomonadati</taxon>
        <taxon>Pseudomonadota</taxon>
        <taxon>Gammaproteobacteria</taxon>
        <taxon>Oceanospirillales</taxon>
        <taxon>Oceanospirillaceae</taxon>
        <taxon>Neptunomonas</taxon>
    </lineage>
</organism>
<evidence type="ECO:0000313" key="9">
    <source>
        <dbReference type="EMBL" id="MDO6454018.1"/>
    </source>
</evidence>
<evidence type="ECO:0000256" key="2">
    <source>
        <dbReference type="ARBA" id="ARBA00005811"/>
    </source>
</evidence>
<feature type="transmembrane region" description="Helical" evidence="8">
    <location>
        <begin position="12"/>
        <end position="31"/>
    </location>
</feature>
<dbReference type="AlphaFoldDB" id="A0AAW7XI87"/>
<keyword evidence="4 7" id="KW-0812">Transmembrane</keyword>
<evidence type="ECO:0000256" key="8">
    <source>
        <dbReference type="SAM" id="Phobius"/>
    </source>
</evidence>
<keyword evidence="5 8" id="KW-1133">Transmembrane helix</keyword>
<dbReference type="Pfam" id="PF02472">
    <property type="entry name" value="ExbD"/>
    <property type="match status" value="1"/>
</dbReference>
<evidence type="ECO:0000313" key="10">
    <source>
        <dbReference type="Proteomes" id="UP001169862"/>
    </source>
</evidence>
<accession>A0AAW7XI87</accession>
<evidence type="ECO:0000256" key="1">
    <source>
        <dbReference type="ARBA" id="ARBA00004162"/>
    </source>
</evidence>
<comment type="subcellular location">
    <subcellularLocation>
        <location evidence="1">Cell membrane</location>
        <topology evidence="1">Single-pass membrane protein</topology>
    </subcellularLocation>
    <subcellularLocation>
        <location evidence="7">Cell membrane</location>
        <topology evidence="7">Single-pass type II membrane protein</topology>
    </subcellularLocation>
</comment>
<evidence type="ECO:0000256" key="4">
    <source>
        <dbReference type="ARBA" id="ARBA00022692"/>
    </source>
</evidence>
<keyword evidence="7" id="KW-0813">Transport</keyword>
<dbReference type="GO" id="GO:0022857">
    <property type="term" value="F:transmembrane transporter activity"/>
    <property type="evidence" value="ECO:0007669"/>
    <property type="project" value="InterPro"/>
</dbReference>
<dbReference type="PANTHER" id="PTHR30558">
    <property type="entry name" value="EXBD MEMBRANE COMPONENT OF PMF-DRIVEN MACROMOLECULE IMPORT SYSTEM"/>
    <property type="match status" value="1"/>
</dbReference>
<proteinExistence type="inferred from homology"/>
<reference evidence="9" key="1">
    <citation type="submission" date="2023-07" db="EMBL/GenBank/DDBJ databases">
        <title>Genome content predicts the carbon catabolic preferences of heterotrophic bacteria.</title>
        <authorList>
            <person name="Gralka M."/>
        </authorList>
    </citation>
    <scope>NUCLEOTIDE SEQUENCE</scope>
    <source>
        <strain evidence="9">I2M16</strain>
    </source>
</reference>
<comment type="similarity">
    <text evidence="2 7">Belongs to the ExbD/TolR family.</text>
</comment>
<dbReference type="Proteomes" id="UP001169862">
    <property type="component" value="Unassembled WGS sequence"/>
</dbReference>
<protein>
    <submittedName>
        <fullName evidence="9">Biopolymer transporter ExbD</fullName>
    </submittedName>
</protein>
<keyword evidence="6 8" id="KW-0472">Membrane</keyword>
<comment type="caution">
    <text evidence="9">The sequence shown here is derived from an EMBL/GenBank/DDBJ whole genome shotgun (WGS) entry which is preliminary data.</text>
</comment>
<dbReference type="Gene3D" id="3.30.420.270">
    <property type="match status" value="1"/>
</dbReference>
<gene>
    <name evidence="9" type="ORF">Q4490_10620</name>
</gene>
<evidence type="ECO:0000256" key="7">
    <source>
        <dbReference type="RuleBase" id="RU003879"/>
    </source>
</evidence>
<dbReference type="PANTHER" id="PTHR30558:SF3">
    <property type="entry name" value="BIOPOLYMER TRANSPORT PROTEIN EXBD-RELATED"/>
    <property type="match status" value="1"/>
</dbReference>
<dbReference type="GO" id="GO:0005886">
    <property type="term" value="C:plasma membrane"/>
    <property type="evidence" value="ECO:0007669"/>
    <property type="project" value="UniProtKB-SubCell"/>
</dbReference>
<dbReference type="EMBL" id="JAUOPG010000006">
    <property type="protein sequence ID" value="MDO6454018.1"/>
    <property type="molecule type" value="Genomic_DNA"/>
</dbReference>